<keyword evidence="4" id="KW-1185">Reference proteome</keyword>
<dbReference type="PROSITE" id="PS50943">
    <property type="entry name" value="HTH_CROC1"/>
    <property type="match status" value="1"/>
</dbReference>
<dbReference type="EMBL" id="FOIU01000001">
    <property type="protein sequence ID" value="SEW30117.1"/>
    <property type="molecule type" value="Genomic_DNA"/>
</dbReference>
<dbReference type="InterPro" id="IPR010982">
    <property type="entry name" value="Lambda_DNA-bd_dom_sf"/>
</dbReference>
<gene>
    <name evidence="3" type="ORF">SAMN05421841_2118</name>
</gene>
<dbReference type="RefSeq" id="WP_089792200.1">
    <property type="nucleotide sequence ID" value="NZ_FOIU01000001.1"/>
</dbReference>
<protein>
    <submittedName>
        <fullName evidence="3">Helix-turn-helix domain-containing protein</fullName>
    </submittedName>
</protein>
<proteinExistence type="predicted"/>
<dbReference type="InterPro" id="IPR001387">
    <property type="entry name" value="Cro/C1-type_HTH"/>
</dbReference>
<dbReference type="Proteomes" id="UP000199469">
    <property type="component" value="Unassembled WGS sequence"/>
</dbReference>
<keyword evidence="1" id="KW-0238">DNA-binding</keyword>
<dbReference type="SMART" id="SM00530">
    <property type="entry name" value="HTH_XRE"/>
    <property type="match status" value="1"/>
</dbReference>
<sequence>MNESIGKNIRKYRELKGFSQEYMANQLDINQASYAKIESNSTKLTVDRLFTISKLLETEITDLLDLKNQIVYNQDIKDYSVGHQEVQNLYQTNQEVYEKLIQSKDEQIALLKEMLNKKNK</sequence>
<dbReference type="PANTHER" id="PTHR46558:SF4">
    <property type="entry name" value="DNA-BIDING PHAGE PROTEIN"/>
    <property type="match status" value="1"/>
</dbReference>
<dbReference type="Pfam" id="PF01381">
    <property type="entry name" value="HTH_3"/>
    <property type="match status" value="1"/>
</dbReference>
<evidence type="ECO:0000313" key="4">
    <source>
        <dbReference type="Proteomes" id="UP000199469"/>
    </source>
</evidence>
<dbReference type="Gene3D" id="1.10.260.40">
    <property type="entry name" value="lambda repressor-like DNA-binding domains"/>
    <property type="match status" value="1"/>
</dbReference>
<dbReference type="GO" id="GO:0003677">
    <property type="term" value="F:DNA binding"/>
    <property type="evidence" value="ECO:0007669"/>
    <property type="project" value="UniProtKB-KW"/>
</dbReference>
<evidence type="ECO:0000313" key="3">
    <source>
        <dbReference type="EMBL" id="SEW30117.1"/>
    </source>
</evidence>
<evidence type="ECO:0000256" key="1">
    <source>
        <dbReference type="ARBA" id="ARBA00023125"/>
    </source>
</evidence>
<evidence type="ECO:0000259" key="2">
    <source>
        <dbReference type="PROSITE" id="PS50943"/>
    </source>
</evidence>
<reference evidence="4" key="1">
    <citation type="submission" date="2016-10" db="EMBL/GenBank/DDBJ databases">
        <authorList>
            <person name="Varghese N."/>
            <person name="Submissions S."/>
        </authorList>
    </citation>
    <scope>NUCLEOTIDE SEQUENCE [LARGE SCALE GENOMIC DNA]</scope>
    <source>
        <strain evidence="4">DSM 17724</strain>
    </source>
</reference>
<organism evidence="3 4">
    <name type="scientific">Chryseobacterium wanjuense</name>
    <dbReference type="NCBI Taxonomy" id="356305"/>
    <lineage>
        <taxon>Bacteria</taxon>
        <taxon>Pseudomonadati</taxon>
        <taxon>Bacteroidota</taxon>
        <taxon>Flavobacteriia</taxon>
        <taxon>Flavobacteriales</taxon>
        <taxon>Weeksellaceae</taxon>
        <taxon>Chryseobacterium group</taxon>
        <taxon>Chryseobacterium</taxon>
    </lineage>
</organism>
<dbReference type="STRING" id="356305.SAMN05421841_2118"/>
<dbReference type="SUPFAM" id="SSF47413">
    <property type="entry name" value="lambda repressor-like DNA-binding domains"/>
    <property type="match status" value="1"/>
</dbReference>
<dbReference type="CDD" id="cd00093">
    <property type="entry name" value="HTH_XRE"/>
    <property type="match status" value="1"/>
</dbReference>
<dbReference type="AlphaFoldDB" id="A0A1I0QRA7"/>
<accession>A0A1I0QRA7</accession>
<feature type="domain" description="HTH cro/C1-type" evidence="2">
    <location>
        <begin position="9"/>
        <end position="63"/>
    </location>
</feature>
<dbReference type="OrthoDB" id="1122522at2"/>
<dbReference type="PANTHER" id="PTHR46558">
    <property type="entry name" value="TRACRIPTIONAL REGULATORY PROTEIN-RELATED-RELATED"/>
    <property type="match status" value="1"/>
</dbReference>
<name>A0A1I0QRA7_9FLAO</name>